<dbReference type="InterPro" id="IPR006680">
    <property type="entry name" value="Amidohydro-rel"/>
</dbReference>
<dbReference type="GO" id="GO:0042558">
    <property type="term" value="P:pteridine-containing compound metabolic process"/>
    <property type="evidence" value="ECO:0007669"/>
    <property type="project" value="InterPro"/>
</dbReference>
<dbReference type="KEGG" id="fcz:IMF26_04755"/>
<protein>
    <submittedName>
        <fullName evidence="2">Amidohydrolase family protein</fullName>
    </submittedName>
</protein>
<proteinExistence type="predicted"/>
<reference evidence="2" key="2">
    <citation type="journal article" date="2023" name="Biology">
        <title>Prokaryotic Life Associated with Coal-Fire Gas Vents Revealed by Metagenomics.</title>
        <authorList>
            <person name="Kadnikov V.V."/>
            <person name="Mardanov A.V."/>
            <person name="Beletsky A.V."/>
            <person name="Karnachuk O.V."/>
            <person name="Ravin N.V."/>
        </authorList>
    </citation>
    <scope>NUCLEOTIDE SEQUENCE</scope>
    <source>
        <strain evidence="2">Bu02</strain>
    </source>
</reference>
<dbReference type="InterPro" id="IPR011059">
    <property type="entry name" value="Metal-dep_hydrolase_composite"/>
</dbReference>
<dbReference type="InterPro" id="IPR051781">
    <property type="entry name" value="Metallo-dep_Hydrolase"/>
</dbReference>
<dbReference type="Gene3D" id="2.30.40.10">
    <property type="entry name" value="Urease, subunit C, domain 1"/>
    <property type="match status" value="1"/>
</dbReference>
<feature type="domain" description="Pterin-binding" evidence="1">
    <location>
        <begin position="132"/>
        <end position="382"/>
    </location>
</feature>
<dbReference type="CDD" id="cd01299">
    <property type="entry name" value="Met_dep_hydrolase_A"/>
    <property type="match status" value="1"/>
</dbReference>
<dbReference type="PANTHER" id="PTHR43135:SF3">
    <property type="entry name" value="ALPHA-D-RIBOSE 1-METHYLPHOSPHONATE 5-TRIPHOSPHATE DIPHOSPHATASE"/>
    <property type="match status" value="1"/>
</dbReference>
<dbReference type="Pfam" id="PF01979">
    <property type="entry name" value="Amidohydro_1"/>
    <property type="match status" value="1"/>
</dbReference>
<accession>A0AAT9LGJ5</accession>
<dbReference type="EMBL" id="CP062796">
    <property type="protein sequence ID" value="QUL99367.1"/>
    <property type="molecule type" value="Genomic_DNA"/>
</dbReference>
<dbReference type="InterPro" id="IPR032466">
    <property type="entry name" value="Metal_Hydrolase"/>
</dbReference>
<dbReference type="AlphaFoldDB" id="A0AAT9LGJ5"/>
<organism evidence="2">
    <name type="scientific">Candidatus Fermentithermobacillus carboniphilus</name>
    <dbReference type="NCBI Taxonomy" id="3085328"/>
    <lineage>
        <taxon>Bacteria</taxon>
        <taxon>Bacillati</taxon>
        <taxon>Bacillota</taxon>
        <taxon>Candidatus Fermentithermobacillia</taxon>
        <taxon>Candidatus Fermentithermobacillales</taxon>
        <taxon>Candidatus Fermentithermobacillaceae</taxon>
        <taxon>Candidatus Fermentithermobacillus</taxon>
    </lineage>
</organism>
<sequence>MNRLLIKAGRLFNGDRASEVKENQYVVVSGNLIESVTDREPEGPFDQVLDFHDKTVLPGLIDAHTHLAFNGRESLFKLYLDPRDKLCFEAVDSVRKTLLSGVTTCRDVGGFNYLDVSLKKFIEQGILIGPRMFVSGKMITATGGHCYVIATEANGPAEMRAAVREQIKNGADMIKLMATGGGASPGQHLEAVQLELDEIRAAVEVAHSNFRRVGVHAHGAAGIKRVVEGGVDIVDHASLLDEDGAKMMADKGVFMVITPGHESMFPNLDPDWTRRMMPLRSRAAKTLEIARKHGVKICMGTDAGGNPYAPHGKISVCLEELVKTGMTPKEAIISVTSMAAECIGVQDRLGTIAPGKLADIAVFEGNPLSDITDIARVAAVIKDGKLIQG</sequence>
<evidence type="ECO:0000313" key="2">
    <source>
        <dbReference type="EMBL" id="QUL99367.1"/>
    </source>
</evidence>
<dbReference type="PANTHER" id="PTHR43135">
    <property type="entry name" value="ALPHA-D-RIBOSE 1-METHYLPHOSPHONATE 5-TRIPHOSPHATE DIPHOSPHATASE"/>
    <property type="match status" value="1"/>
</dbReference>
<reference evidence="2" key="1">
    <citation type="submission" date="2020-10" db="EMBL/GenBank/DDBJ databases">
        <authorList>
            <person name="Kadnikov V."/>
            <person name="Beletsky A.V."/>
            <person name="Mardanov A.V."/>
            <person name="Karnachuk O.V."/>
            <person name="Ravin N.V."/>
        </authorList>
    </citation>
    <scope>NUCLEOTIDE SEQUENCE</scope>
    <source>
        <strain evidence="2">Bu02</strain>
    </source>
</reference>
<dbReference type="PROSITE" id="PS50972">
    <property type="entry name" value="PTERIN_BINDING"/>
    <property type="match status" value="1"/>
</dbReference>
<dbReference type="GO" id="GO:0016810">
    <property type="term" value="F:hydrolase activity, acting on carbon-nitrogen (but not peptide) bonds"/>
    <property type="evidence" value="ECO:0007669"/>
    <property type="project" value="InterPro"/>
</dbReference>
<name>A0AAT9LGJ5_9FIRM</name>
<dbReference type="SUPFAM" id="SSF51556">
    <property type="entry name" value="Metallo-dependent hydrolases"/>
    <property type="match status" value="1"/>
</dbReference>
<dbReference type="InterPro" id="IPR000489">
    <property type="entry name" value="Pterin-binding_dom"/>
</dbReference>
<dbReference type="InterPro" id="IPR057744">
    <property type="entry name" value="OTAase-like"/>
</dbReference>
<gene>
    <name evidence="2" type="ORF">IMF26_04755</name>
</gene>
<dbReference type="SUPFAM" id="SSF51338">
    <property type="entry name" value="Composite domain of metallo-dependent hydrolases"/>
    <property type="match status" value="1"/>
</dbReference>
<dbReference type="Gene3D" id="3.20.20.140">
    <property type="entry name" value="Metal-dependent hydrolases"/>
    <property type="match status" value="1"/>
</dbReference>
<evidence type="ECO:0000259" key="1">
    <source>
        <dbReference type="PROSITE" id="PS50972"/>
    </source>
</evidence>